<evidence type="ECO:0000256" key="2">
    <source>
        <dbReference type="SAM" id="Phobius"/>
    </source>
</evidence>
<dbReference type="Proteomes" id="UP000053593">
    <property type="component" value="Unassembled WGS sequence"/>
</dbReference>
<keyword evidence="2" id="KW-1133">Transmembrane helix</keyword>
<reference evidence="3 4" key="1">
    <citation type="submission" date="2014-04" db="EMBL/GenBank/DDBJ databases">
        <title>Evolutionary Origins and Diversification of the Mycorrhizal Mutualists.</title>
        <authorList>
            <consortium name="DOE Joint Genome Institute"/>
            <consortium name="Mycorrhizal Genomics Consortium"/>
            <person name="Kohler A."/>
            <person name="Kuo A."/>
            <person name="Nagy L.G."/>
            <person name="Floudas D."/>
            <person name="Copeland A."/>
            <person name="Barry K.W."/>
            <person name="Cichocki N."/>
            <person name="Veneault-Fourrey C."/>
            <person name="LaButti K."/>
            <person name="Lindquist E.A."/>
            <person name="Lipzen A."/>
            <person name="Lundell T."/>
            <person name="Morin E."/>
            <person name="Murat C."/>
            <person name="Riley R."/>
            <person name="Ohm R."/>
            <person name="Sun H."/>
            <person name="Tunlid A."/>
            <person name="Henrissat B."/>
            <person name="Grigoriev I.V."/>
            <person name="Hibbett D.S."/>
            <person name="Martin F."/>
        </authorList>
    </citation>
    <scope>NUCLEOTIDE SEQUENCE [LARGE SCALE GENOMIC DNA]</scope>
    <source>
        <strain evidence="3 4">FD-317 M1</strain>
    </source>
</reference>
<keyword evidence="2" id="KW-0812">Transmembrane</keyword>
<feature type="transmembrane region" description="Helical" evidence="2">
    <location>
        <begin position="27"/>
        <end position="49"/>
    </location>
</feature>
<keyword evidence="4" id="KW-1185">Reference proteome</keyword>
<name>A0A0D0C4Y7_9AGAR</name>
<proteinExistence type="predicted"/>
<dbReference type="AlphaFoldDB" id="A0A0D0C4Y7"/>
<keyword evidence="2" id="KW-0472">Membrane</keyword>
<dbReference type="HOGENOM" id="CLU_1635588_0_0_1"/>
<feature type="region of interest" description="Disordered" evidence="1">
    <location>
        <begin position="89"/>
        <end position="113"/>
    </location>
</feature>
<dbReference type="EMBL" id="KN834980">
    <property type="protein sequence ID" value="KIK49848.1"/>
    <property type="molecule type" value="Genomic_DNA"/>
</dbReference>
<evidence type="ECO:0000313" key="3">
    <source>
        <dbReference type="EMBL" id="KIK49848.1"/>
    </source>
</evidence>
<accession>A0A0D0C4Y7</accession>
<gene>
    <name evidence="3" type="ORF">GYMLUDRAFT_253511</name>
</gene>
<feature type="region of interest" description="Disordered" evidence="1">
    <location>
        <begin position="1"/>
        <end position="20"/>
    </location>
</feature>
<evidence type="ECO:0000256" key="1">
    <source>
        <dbReference type="SAM" id="MobiDB-lite"/>
    </source>
</evidence>
<evidence type="ECO:0000313" key="4">
    <source>
        <dbReference type="Proteomes" id="UP000053593"/>
    </source>
</evidence>
<feature type="region of interest" description="Disordered" evidence="1">
    <location>
        <begin position="141"/>
        <end position="162"/>
    </location>
</feature>
<organism evidence="3 4">
    <name type="scientific">Collybiopsis luxurians FD-317 M1</name>
    <dbReference type="NCBI Taxonomy" id="944289"/>
    <lineage>
        <taxon>Eukaryota</taxon>
        <taxon>Fungi</taxon>
        <taxon>Dikarya</taxon>
        <taxon>Basidiomycota</taxon>
        <taxon>Agaricomycotina</taxon>
        <taxon>Agaricomycetes</taxon>
        <taxon>Agaricomycetidae</taxon>
        <taxon>Agaricales</taxon>
        <taxon>Marasmiineae</taxon>
        <taxon>Omphalotaceae</taxon>
        <taxon>Collybiopsis</taxon>
        <taxon>Collybiopsis luxurians</taxon>
    </lineage>
</organism>
<sequence length="162" mass="17570">MSSGATGLSEPSGISGPTRSHNSLPTAIIAEIVIGSVAALAIPIICYLLHRRHQARFRSVLNGLITGPIILTNQLEGIVPYLYHNPPLPEPTSMQGDTRETVAGPSESGESHSMQPIVARLESMQNKITWLVAHMQRLESRREYDENSTTGRSDAPPTYASQ</sequence>
<protein>
    <submittedName>
        <fullName evidence="3">Uncharacterized protein</fullName>
    </submittedName>
</protein>